<dbReference type="EMBL" id="BARS01030186">
    <property type="protein sequence ID" value="GAG18885.1"/>
    <property type="molecule type" value="Genomic_DNA"/>
</dbReference>
<name>X0VKU8_9ZZZZ</name>
<sequence length="164" mass="17511">AQRTWRCREGHLNENLLSERSIANVNAELLALRTSAVRDLFGGGYAPVYRLCSECAAHERIVLCEKDGGCNCFPGSDLARSKQLSLCTHTFCFCCTRPWAVCSDIAAHGCADPGTQQLQRSAGTIEIYFERANPEQAPHGADAGKQRGGVVAGEGDSAPGVAVV</sequence>
<dbReference type="AlphaFoldDB" id="X0VKU8"/>
<protein>
    <submittedName>
        <fullName evidence="2">Uncharacterized protein</fullName>
    </submittedName>
</protein>
<evidence type="ECO:0000313" key="2">
    <source>
        <dbReference type="EMBL" id="GAG18885.1"/>
    </source>
</evidence>
<accession>X0VKU8</accession>
<evidence type="ECO:0000256" key="1">
    <source>
        <dbReference type="SAM" id="MobiDB-lite"/>
    </source>
</evidence>
<proteinExistence type="predicted"/>
<feature type="region of interest" description="Disordered" evidence="1">
    <location>
        <begin position="136"/>
        <end position="164"/>
    </location>
</feature>
<reference evidence="2" key="1">
    <citation type="journal article" date="2014" name="Front. Microbiol.">
        <title>High frequency of phylogenetically diverse reductive dehalogenase-homologous genes in deep subseafloor sedimentary metagenomes.</title>
        <authorList>
            <person name="Kawai M."/>
            <person name="Futagami T."/>
            <person name="Toyoda A."/>
            <person name="Takaki Y."/>
            <person name="Nishi S."/>
            <person name="Hori S."/>
            <person name="Arai W."/>
            <person name="Tsubouchi T."/>
            <person name="Morono Y."/>
            <person name="Uchiyama I."/>
            <person name="Ito T."/>
            <person name="Fujiyama A."/>
            <person name="Inagaki F."/>
            <person name="Takami H."/>
        </authorList>
    </citation>
    <scope>NUCLEOTIDE SEQUENCE</scope>
    <source>
        <strain evidence="2">Expedition CK06-06</strain>
    </source>
</reference>
<feature type="non-terminal residue" evidence="2">
    <location>
        <position position="1"/>
    </location>
</feature>
<comment type="caution">
    <text evidence="2">The sequence shown here is derived from an EMBL/GenBank/DDBJ whole genome shotgun (WGS) entry which is preliminary data.</text>
</comment>
<gene>
    <name evidence="2" type="ORF">S01H1_47096</name>
</gene>
<organism evidence="2">
    <name type="scientific">marine sediment metagenome</name>
    <dbReference type="NCBI Taxonomy" id="412755"/>
    <lineage>
        <taxon>unclassified sequences</taxon>
        <taxon>metagenomes</taxon>
        <taxon>ecological metagenomes</taxon>
    </lineage>
</organism>